<organism evidence="1 2">
    <name type="scientific">Vararia minispora EC-137</name>
    <dbReference type="NCBI Taxonomy" id="1314806"/>
    <lineage>
        <taxon>Eukaryota</taxon>
        <taxon>Fungi</taxon>
        <taxon>Dikarya</taxon>
        <taxon>Basidiomycota</taxon>
        <taxon>Agaricomycotina</taxon>
        <taxon>Agaricomycetes</taxon>
        <taxon>Russulales</taxon>
        <taxon>Lachnocladiaceae</taxon>
        <taxon>Vararia</taxon>
    </lineage>
</organism>
<proteinExistence type="predicted"/>
<accession>A0ACB8Q420</accession>
<evidence type="ECO:0000313" key="2">
    <source>
        <dbReference type="Proteomes" id="UP000814128"/>
    </source>
</evidence>
<dbReference type="EMBL" id="MU274582">
    <property type="protein sequence ID" value="KAI0026427.1"/>
    <property type="molecule type" value="Genomic_DNA"/>
</dbReference>
<sequence length="178" mass="19067">MAANTSAFPIFAQTDEYAVPTTAALPTLPPSAPHIVSWPSPAAGRVPPHVAPHVGQAPNRTHSGHNVRFAGGVSSVNDTQPTTGLMPPPAPSFAYAPLPPASYPPHPSSAAFLEPPPENASSDAVRAHLLDLQAEFRDAINRYEALLLAADDREKDTKDDAEAYRHVLFAERHRFGRE</sequence>
<comment type="caution">
    <text evidence="1">The sequence shown here is derived from an EMBL/GenBank/DDBJ whole genome shotgun (WGS) entry which is preliminary data.</text>
</comment>
<gene>
    <name evidence="1" type="ORF">K488DRAFT_92598</name>
</gene>
<keyword evidence="2" id="KW-1185">Reference proteome</keyword>
<reference evidence="1" key="1">
    <citation type="submission" date="2021-02" db="EMBL/GenBank/DDBJ databases">
        <authorList>
            <consortium name="DOE Joint Genome Institute"/>
            <person name="Ahrendt S."/>
            <person name="Looney B.P."/>
            <person name="Miyauchi S."/>
            <person name="Morin E."/>
            <person name="Drula E."/>
            <person name="Courty P.E."/>
            <person name="Chicoki N."/>
            <person name="Fauchery L."/>
            <person name="Kohler A."/>
            <person name="Kuo A."/>
            <person name="Labutti K."/>
            <person name="Pangilinan J."/>
            <person name="Lipzen A."/>
            <person name="Riley R."/>
            <person name="Andreopoulos W."/>
            <person name="He G."/>
            <person name="Johnson J."/>
            <person name="Barry K.W."/>
            <person name="Grigoriev I.V."/>
            <person name="Nagy L."/>
            <person name="Hibbett D."/>
            <person name="Henrissat B."/>
            <person name="Matheny P.B."/>
            <person name="Labbe J."/>
            <person name="Martin F."/>
        </authorList>
    </citation>
    <scope>NUCLEOTIDE SEQUENCE</scope>
    <source>
        <strain evidence="1">EC-137</strain>
    </source>
</reference>
<dbReference type="Proteomes" id="UP000814128">
    <property type="component" value="Unassembled WGS sequence"/>
</dbReference>
<name>A0ACB8Q420_9AGAM</name>
<reference evidence="1" key="2">
    <citation type="journal article" date="2022" name="New Phytol.">
        <title>Evolutionary transition to the ectomycorrhizal habit in the genomes of a hyperdiverse lineage of mushroom-forming fungi.</title>
        <authorList>
            <person name="Looney B."/>
            <person name="Miyauchi S."/>
            <person name="Morin E."/>
            <person name="Drula E."/>
            <person name="Courty P.E."/>
            <person name="Kohler A."/>
            <person name="Kuo A."/>
            <person name="LaButti K."/>
            <person name="Pangilinan J."/>
            <person name="Lipzen A."/>
            <person name="Riley R."/>
            <person name="Andreopoulos W."/>
            <person name="He G."/>
            <person name="Johnson J."/>
            <person name="Nolan M."/>
            <person name="Tritt A."/>
            <person name="Barry K.W."/>
            <person name="Grigoriev I.V."/>
            <person name="Nagy L.G."/>
            <person name="Hibbett D."/>
            <person name="Henrissat B."/>
            <person name="Matheny P.B."/>
            <person name="Labbe J."/>
            <person name="Martin F.M."/>
        </authorList>
    </citation>
    <scope>NUCLEOTIDE SEQUENCE</scope>
    <source>
        <strain evidence="1">EC-137</strain>
    </source>
</reference>
<evidence type="ECO:0000313" key="1">
    <source>
        <dbReference type="EMBL" id="KAI0026427.1"/>
    </source>
</evidence>
<protein>
    <submittedName>
        <fullName evidence="1">Uncharacterized protein</fullName>
    </submittedName>
</protein>